<reference evidence="1 2" key="1">
    <citation type="submission" date="2017-09" db="EMBL/GenBank/DDBJ databases">
        <title>Depth-based differentiation of microbial function through sediment-hosted aquifers and enrichment of novel symbionts in the deep terrestrial subsurface.</title>
        <authorList>
            <person name="Probst A.J."/>
            <person name="Ladd B."/>
            <person name="Jarett J.K."/>
            <person name="Geller-Mcgrath D.E."/>
            <person name="Sieber C.M."/>
            <person name="Emerson J.B."/>
            <person name="Anantharaman K."/>
            <person name="Thomas B.C."/>
            <person name="Malmstrom R."/>
            <person name="Stieglmeier M."/>
            <person name="Klingl A."/>
            <person name="Woyke T."/>
            <person name="Ryan C.M."/>
            <person name="Banfield J.F."/>
        </authorList>
    </citation>
    <scope>NUCLEOTIDE SEQUENCE [LARGE SCALE GENOMIC DNA]</scope>
    <source>
        <strain evidence="1">CG11_big_fil_rev_8_21_14_0_20_43_10</strain>
    </source>
</reference>
<dbReference type="Proteomes" id="UP000236846">
    <property type="component" value="Unassembled WGS sequence"/>
</dbReference>
<name>A0A2H0PY93_9BACT</name>
<dbReference type="SUPFAM" id="SSF55961">
    <property type="entry name" value="Bet v1-like"/>
    <property type="match status" value="1"/>
</dbReference>
<protein>
    <recommendedName>
        <fullName evidence="3">Polyketide cyclase</fullName>
    </recommendedName>
</protein>
<comment type="caution">
    <text evidence="1">The sequence shown here is derived from an EMBL/GenBank/DDBJ whole genome shotgun (WGS) entry which is preliminary data.</text>
</comment>
<evidence type="ECO:0000313" key="2">
    <source>
        <dbReference type="Proteomes" id="UP000236846"/>
    </source>
</evidence>
<dbReference type="Gene3D" id="3.30.530.20">
    <property type="match status" value="1"/>
</dbReference>
<organism evidence="1 2">
    <name type="scientific">Candidatus Brennerbacteria bacterium CG11_big_fil_rev_8_21_14_0_20_43_10</name>
    <dbReference type="NCBI Taxonomy" id="1974523"/>
    <lineage>
        <taxon>Bacteria</taxon>
        <taxon>Candidatus Brenneribacteriota</taxon>
    </lineage>
</organism>
<gene>
    <name evidence="1" type="ORF">COV41_00290</name>
</gene>
<proteinExistence type="predicted"/>
<evidence type="ECO:0008006" key="3">
    <source>
        <dbReference type="Google" id="ProtNLM"/>
    </source>
</evidence>
<evidence type="ECO:0000313" key="1">
    <source>
        <dbReference type="EMBL" id="PIR26957.1"/>
    </source>
</evidence>
<dbReference type="AlphaFoldDB" id="A0A2H0PY93"/>
<accession>A0A2H0PY93</accession>
<dbReference type="EMBL" id="PCXE01000008">
    <property type="protein sequence ID" value="PIR26957.1"/>
    <property type="molecule type" value="Genomic_DNA"/>
</dbReference>
<dbReference type="InterPro" id="IPR023393">
    <property type="entry name" value="START-like_dom_sf"/>
</dbReference>
<sequence>MKENKIVVEIDKPAAEVYAFYINPLNTPKWIDSIKVEKTSEWPIRIGTIYRNQDINGAEMEYRVTDLKENELFELTSKDGGYHVRYTHKALGDGKSELEYYEWVEKGEIEKPFTKDILLKLKQMVEK</sequence>